<evidence type="ECO:0000313" key="2">
    <source>
        <dbReference type="EMBL" id="OAX81519.1"/>
    </source>
</evidence>
<feature type="non-terminal residue" evidence="2">
    <location>
        <position position="75"/>
    </location>
</feature>
<evidence type="ECO:0000313" key="3">
    <source>
        <dbReference type="Proteomes" id="UP000091918"/>
    </source>
</evidence>
<name>A0A1B7NXM2_9EURO</name>
<reference evidence="2 3" key="1">
    <citation type="submission" date="2015-07" db="EMBL/GenBank/DDBJ databases">
        <title>Emmonsia species relationships and genome sequence.</title>
        <authorList>
            <person name="Cuomo C.A."/>
            <person name="Schwartz I.S."/>
            <person name="Kenyon C."/>
            <person name="de Hoog G.S."/>
            <person name="Govender N.P."/>
            <person name="Botha A."/>
            <person name="Moreno L."/>
            <person name="de Vries M."/>
            <person name="Munoz J.F."/>
            <person name="Stielow J.B."/>
        </authorList>
    </citation>
    <scope>NUCLEOTIDE SEQUENCE [LARGE SCALE GENOMIC DNA]</scope>
    <source>
        <strain evidence="2 3">CBS 136260</strain>
    </source>
</reference>
<gene>
    <name evidence="2" type="ORF">ACJ72_04138</name>
</gene>
<proteinExistence type="predicted"/>
<feature type="chain" id="PRO_5008598284" evidence="1">
    <location>
        <begin position="22"/>
        <end position="75"/>
    </location>
</feature>
<sequence>MHYSNLLIALSFAILWITAISSPAPMEQTEQIAQTTFSIQSQPELQELLSQQGPQDERCIWACYPQKPICNGSGA</sequence>
<keyword evidence="1" id="KW-0732">Signal</keyword>
<protein>
    <submittedName>
        <fullName evidence="2">Uncharacterized protein</fullName>
    </submittedName>
</protein>
<feature type="signal peptide" evidence="1">
    <location>
        <begin position="1"/>
        <end position="21"/>
    </location>
</feature>
<dbReference type="Proteomes" id="UP000091918">
    <property type="component" value="Unassembled WGS sequence"/>
</dbReference>
<keyword evidence="3" id="KW-1185">Reference proteome</keyword>
<dbReference type="AlphaFoldDB" id="A0A1B7NXM2"/>
<comment type="caution">
    <text evidence="2">The sequence shown here is derived from an EMBL/GenBank/DDBJ whole genome shotgun (WGS) entry which is preliminary data.</text>
</comment>
<organism evidence="2 3">
    <name type="scientific">Emergomyces africanus</name>
    <dbReference type="NCBI Taxonomy" id="1955775"/>
    <lineage>
        <taxon>Eukaryota</taxon>
        <taxon>Fungi</taxon>
        <taxon>Dikarya</taxon>
        <taxon>Ascomycota</taxon>
        <taxon>Pezizomycotina</taxon>
        <taxon>Eurotiomycetes</taxon>
        <taxon>Eurotiomycetidae</taxon>
        <taxon>Onygenales</taxon>
        <taxon>Ajellomycetaceae</taxon>
        <taxon>Emergomyces</taxon>
    </lineage>
</organism>
<evidence type="ECO:0000256" key="1">
    <source>
        <dbReference type="SAM" id="SignalP"/>
    </source>
</evidence>
<dbReference type="OrthoDB" id="4188373at2759"/>
<accession>A0A1B7NXM2</accession>
<dbReference type="EMBL" id="LGUA01000460">
    <property type="protein sequence ID" value="OAX81519.1"/>
    <property type="molecule type" value="Genomic_DNA"/>
</dbReference>